<name>A0A2U1F8K8_9PSEU</name>
<feature type="transmembrane region" description="Helical" evidence="1">
    <location>
        <begin position="61"/>
        <end position="79"/>
    </location>
</feature>
<gene>
    <name evidence="2" type="ORF">C8D89_108101</name>
</gene>
<dbReference type="PANTHER" id="PTHR36974">
    <property type="entry name" value="MEMBRANE PROTEIN-RELATED"/>
    <property type="match status" value="1"/>
</dbReference>
<proteinExistence type="predicted"/>
<keyword evidence="1" id="KW-0472">Membrane</keyword>
<keyword evidence="3" id="KW-1185">Reference proteome</keyword>
<evidence type="ECO:0000313" key="3">
    <source>
        <dbReference type="Proteomes" id="UP000245639"/>
    </source>
</evidence>
<feature type="transmembrane region" description="Helical" evidence="1">
    <location>
        <begin position="86"/>
        <end position="106"/>
    </location>
</feature>
<keyword evidence="1" id="KW-1133">Transmembrane helix</keyword>
<evidence type="ECO:0000313" key="2">
    <source>
        <dbReference type="EMBL" id="PVZ08504.1"/>
    </source>
</evidence>
<organism evidence="2 3">
    <name type="scientific">Actinomycetospora cinnamomea</name>
    <dbReference type="NCBI Taxonomy" id="663609"/>
    <lineage>
        <taxon>Bacteria</taxon>
        <taxon>Bacillati</taxon>
        <taxon>Actinomycetota</taxon>
        <taxon>Actinomycetes</taxon>
        <taxon>Pseudonocardiales</taxon>
        <taxon>Pseudonocardiaceae</taxon>
        <taxon>Actinomycetospora</taxon>
    </lineage>
</organism>
<keyword evidence="1" id="KW-0812">Transmembrane</keyword>
<dbReference type="AlphaFoldDB" id="A0A2U1F8K8"/>
<protein>
    <submittedName>
        <fullName evidence="2">Putative membrane protein</fullName>
    </submittedName>
</protein>
<reference evidence="2 3" key="1">
    <citation type="submission" date="2018-04" db="EMBL/GenBank/DDBJ databases">
        <title>Genomic Encyclopedia of Type Strains, Phase IV (KMG-IV): sequencing the most valuable type-strain genomes for metagenomic binning, comparative biology and taxonomic classification.</title>
        <authorList>
            <person name="Goeker M."/>
        </authorList>
    </citation>
    <scope>NUCLEOTIDE SEQUENCE [LARGE SCALE GENOMIC DNA]</scope>
    <source>
        <strain evidence="2 3">DSM 45771</strain>
    </source>
</reference>
<dbReference type="Proteomes" id="UP000245639">
    <property type="component" value="Unassembled WGS sequence"/>
</dbReference>
<evidence type="ECO:0000256" key="1">
    <source>
        <dbReference type="SAM" id="Phobius"/>
    </source>
</evidence>
<accession>A0A2U1F8K8</accession>
<sequence length="141" mass="15159">MLRSGGGLCQGADVIRLRRPSSTAPPAALAGALMTTGVLHGVAPRPFDTIVPPWLPGSARFWTYASGVAELAVGAAVAAPRTRRAGALVAAALFVAVFPANVQMAWDWRHRPWPYRAIAYGRLPLQWPMIVHALRVSREAR</sequence>
<dbReference type="PANTHER" id="PTHR36974:SF1">
    <property type="entry name" value="DOXX FAMILY MEMBRANE PROTEIN"/>
    <property type="match status" value="1"/>
</dbReference>
<comment type="caution">
    <text evidence="2">The sequence shown here is derived from an EMBL/GenBank/DDBJ whole genome shotgun (WGS) entry which is preliminary data.</text>
</comment>
<dbReference type="EMBL" id="QEKW01000008">
    <property type="protein sequence ID" value="PVZ08504.1"/>
    <property type="molecule type" value="Genomic_DNA"/>
</dbReference>